<reference evidence="1 2" key="1">
    <citation type="submission" date="2023-07" db="EMBL/GenBank/DDBJ databases">
        <title>Sorghum-associated microbial communities from plants grown in Nebraska, USA.</title>
        <authorList>
            <person name="Schachtman D."/>
        </authorList>
    </citation>
    <scope>NUCLEOTIDE SEQUENCE [LARGE SCALE GENOMIC DNA]</scope>
    <source>
        <strain evidence="1 2">CC482</strain>
    </source>
</reference>
<dbReference type="EMBL" id="JAUSSU010000001">
    <property type="protein sequence ID" value="MDQ0111067.1"/>
    <property type="molecule type" value="Genomic_DNA"/>
</dbReference>
<accession>A0ABT9TUN0</accession>
<proteinExistence type="predicted"/>
<evidence type="ECO:0000313" key="1">
    <source>
        <dbReference type="EMBL" id="MDQ0111067.1"/>
    </source>
</evidence>
<sequence>MNSGDLTECDRRGELVERMLEQDINIKKKARQKVASAWRCKNYR</sequence>
<gene>
    <name evidence="1" type="ORF">J2T15_000483</name>
</gene>
<organism evidence="1 2">
    <name type="scientific">Paenibacillus harenae</name>
    <dbReference type="NCBI Taxonomy" id="306543"/>
    <lineage>
        <taxon>Bacteria</taxon>
        <taxon>Bacillati</taxon>
        <taxon>Bacillota</taxon>
        <taxon>Bacilli</taxon>
        <taxon>Bacillales</taxon>
        <taxon>Paenibacillaceae</taxon>
        <taxon>Paenibacillus</taxon>
    </lineage>
</organism>
<dbReference type="Proteomes" id="UP001229346">
    <property type="component" value="Unassembled WGS sequence"/>
</dbReference>
<name>A0ABT9TUN0_PAEHA</name>
<evidence type="ECO:0000313" key="2">
    <source>
        <dbReference type="Proteomes" id="UP001229346"/>
    </source>
</evidence>
<keyword evidence="2" id="KW-1185">Reference proteome</keyword>
<protein>
    <submittedName>
        <fullName evidence="1">Uncharacterized protein</fullName>
    </submittedName>
</protein>
<comment type="caution">
    <text evidence="1">The sequence shown here is derived from an EMBL/GenBank/DDBJ whole genome shotgun (WGS) entry which is preliminary data.</text>
</comment>